<dbReference type="AlphaFoldDB" id="A0A2W7JUE1"/>
<dbReference type="Gene3D" id="3.40.50.300">
    <property type="entry name" value="P-loop containing nucleotide triphosphate hydrolases"/>
    <property type="match status" value="1"/>
</dbReference>
<dbReference type="RefSeq" id="WP_111541499.1">
    <property type="nucleotide sequence ID" value="NZ_QKYV01000006.1"/>
</dbReference>
<evidence type="ECO:0008006" key="4">
    <source>
        <dbReference type="Google" id="ProtNLM"/>
    </source>
</evidence>
<feature type="compositionally biased region" description="Basic and acidic residues" evidence="1">
    <location>
        <begin position="244"/>
        <end position="253"/>
    </location>
</feature>
<evidence type="ECO:0000313" key="3">
    <source>
        <dbReference type="Proteomes" id="UP000249542"/>
    </source>
</evidence>
<organism evidence="2 3">
    <name type="scientific">Mesonia algae</name>
    <dbReference type="NCBI Taxonomy" id="213248"/>
    <lineage>
        <taxon>Bacteria</taxon>
        <taxon>Pseudomonadati</taxon>
        <taxon>Bacteroidota</taxon>
        <taxon>Flavobacteriia</taxon>
        <taxon>Flavobacteriales</taxon>
        <taxon>Flavobacteriaceae</taxon>
        <taxon>Mesonia</taxon>
    </lineage>
</organism>
<dbReference type="SUPFAM" id="SSF52540">
    <property type="entry name" value="P-loop containing nucleoside triphosphate hydrolases"/>
    <property type="match status" value="1"/>
</dbReference>
<dbReference type="InterPro" id="IPR027417">
    <property type="entry name" value="P-loop_NTPase"/>
</dbReference>
<gene>
    <name evidence="2" type="ORF">LX95_02210</name>
</gene>
<accession>A0A2W7JUE1</accession>
<feature type="region of interest" description="Disordered" evidence="1">
    <location>
        <begin position="234"/>
        <end position="253"/>
    </location>
</feature>
<dbReference type="EMBL" id="QKYV01000006">
    <property type="protein sequence ID" value="PZW39070.1"/>
    <property type="molecule type" value="Genomic_DNA"/>
</dbReference>
<comment type="caution">
    <text evidence="2">The sequence shown here is derived from an EMBL/GenBank/DDBJ whole genome shotgun (WGS) entry which is preliminary data.</text>
</comment>
<name>A0A2W7JUE1_9FLAO</name>
<keyword evidence="3" id="KW-1185">Reference proteome</keyword>
<reference evidence="2 3" key="1">
    <citation type="submission" date="2018-06" db="EMBL/GenBank/DDBJ databases">
        <title>Genomic Encyclopedia of Archaeal and Bacterial Type Strains, Phase II (KMG-II): from individual species to whole genera.</title>
        <authorList>
            <person name="Goeker M."/>
        </authorList>
    </citation>
    <scope>NUCLEOTIDE SEQUENCE [LARGE SCALE GENOMIC DNA]</scope>
    <source>
        <strain evidence="2 3">DSM 15361</strain>
    </source>
</reference>
<dbReference type="Proteomes" id="UP000249542">
    <property type="component" value="Unassembled WGS sequence"/>
</dbReference>
<evidence type="ECO:0000313" key="2">
    <source>
        <dbReference type="EMBL" id="PZW39070.1"/>
    </source>
</evidence>
<evidence type="ECO:0000256" key="1">
    <source>
        <dbReference type="SAM" id="MobiDB-lite"/>
    </source>
</evidence>
<proteinExistence type="predicted"/>
<protein>
    <recommendedName>
        <fullName evidence="4">Sulfotransferase family protein</fullName>
    </recommendedName>
</protein>
<sequence length="282" mass="33806">MVYKKHVIVMGSARSGTSWLAETIAQQHRYRLLFEPEQETRTKKGKLLCDQYFTEENNNKEANHYLKQVFANRVDCDWIAQSSNRKYKRHLWPFIPKKYIIKFVRCNLSAKYINEHFEIPLIHIIRNPYDVIKSQQRVKFPWLYDLNHFKSQHALVGLVQEKFGFNLVENRKYDEVEQLTIRWCLENMIPLNIQGPRQYKSQLVKHEDLRSDINVFLELCKNFDLEPVHHIESEYKRPSSKAHPKSEVRDANQSIKKLEKEELQKVNAILDTFEVELYERRG</sequence>